<dbReference type="SUPFAM" id="SSF53649">
    <property type="entry name" value="Alkaline phosphatase-like"/>
    <property type="match status" value="1"/>
</dbReference>
<dbReference type="InterPro" id="IPR017850">
    <property type="entry name" value="Alkaline_phosphatase_core_sf"/>
</dbReference>
<evidence type="ECO:0000313" key="2">
    <source>
        <dbReference type="Proteomes" id="UP000315647"/>
    </source>
</evidence>
<dbReference type="EMBL" id="CP037421">
    <property type="protein sequence ID" value="QDT28371.1"/>
    <property type="molecule type" value="Genomic_DNA"/>
</dbReference>
<organism evidence="1 2">
    <name type="scientific">Gimesia panareensis</name>
    <dbReference type="NCBI Taxonomy" id="2527978"/>
    <lineage>
        <taxon>Bacteria</taxon>
        <taxon>Pseudomonadati</taxon>
        <taxon>Planctomycetota</taxon>
        <taxon>Planctomycetia</taxon>
        <taxon>Planctomycetales</taxon>
        <taxon>Planctomycetaceae</taxon>
        <taxon>Gimesia</taxon>
    </lineage>
</organism>
<dbReference type="PANTHER" id="PTHR43737:SF1">
    <property type="entry name" value="DUF1501 DOMAIN-CONTAINING PROTEIN"/>
    <property type="match status" value="1"/>
</dbReference>
<keyword evidence="2" id="KW-1185">Reference proteome</keyword>
<gene>
    <name evidence="1" type="ORF">Enr10x_37130</name>
</gene>
<evidence type="ECO:0008006" key="3">
    <source>
        <dbReference type="Google" id="ProtNLM"/>
    </source>
</evidence>
<dbReference type="InterPro" id="IPR010869">
    <property type="entry name" value="DUF1501"/>
</dbReference>
<dbReference type="AlphaFoldDB" id="A0A517Q9V0"/>
<dbReference type="PROSITE" id="PS51318">
    <property type="entry name" value="TAT"/>
    <property type="match status" value="1"/>
</dbReference>
<dbReference type="PANTHER" id="PTHR43737">
    <property type="entry name" value="BLL7424 PROTEIN"/>
    <property type="match status" value="1"/>
</dbReference>
<accession>A0A517Q9V0</accession>
<dbReference type="RefSeq" id="WP_145450885.1">
    <property type="nucleotide sequence ID" value="NZ_CP037421.1"/>
</dbReference>
<protein>
    <recommendedName>
        <fullName evidence="3">DUF1501 domain-containing protein</fullName>
    </recommendedName>
</protein>
<evidence type="ECO:0000313" key="1">
    <source>
        <dbReference type="EMBL" id="QDT28371.1"/>
    </source>
</evidence>
<dbReference type="InterPro" id="IPR006311">
    <property type="entry name" value="TAT_signal"/>
</dbReference>
<proteinExistence type="predicted"/>
<dbReference type="Proteomes" id="UP000315647">
    <property type="component" value="Chromosome"/>
</dbReference>
<sequence>MDEFQMNRRQALIASGLGTLSLGMPGAVMGSDKLDASGKAVAAEKSCIFVLLCGGPSHIDTWDMKPEAPLDYRGPYMPIETKVPGMRINEMHTELAKLTDQFTLINSMSHPGAISNHFDAMHNLLSGQSDKRVQQGMANEQPYLGSFVAKFKPSKRNFVSNAWLIKCVGPPVFCAPNIGIGGYLGSAFAPVFVGSANNHPAMKDFKPPEIYNPYDEQRLEERKSLLRNLESTRLDKDQKVKDWSDLREKTYDALTRAEGRRAFNMDEEPVKVRERYGMHPLGQNLLLARRMVESGVRFVTVNGWAGQADHDKQGPPSSSWDMHGGNMGMGNAFGNGSYGMGFCLPRLDQGLAALLSDLKERGMLDNTLVVVTGEFGRTPYVLKQDPPGRQHWPKCFSSILAGAGIKGGNVYGKTNKYGEYPTHKPVRPEELAATIYHALDIPINNPQDPTGLLRTLTTGKPIMELFG</sequence>
<dbReference type="Gene3D" id="3.40.720.10">
    <property type="entry name" value="Alkaline Phosphatase, subunit A"/>
    <property type="match status" value="1"/>
</dbReference>
<dbReference type="Pfam" id="PF07394">
    <property type="entry name" value="DUF1501"/>
    <property type="match status" value="1"/>
</dbReference>
<reference evidence="1 2" key="1">
    <citation type="submission" date="2019-03" db="EMBL/GenBank/DDBJ databases">
        <title>Deep-cultivation of Planctomycetes and their phenomic and genomic characterization uncovers novel biology.</title>
        <authorList>
            <person name="Wiegand S."/>
            <person name="Jogler M."/>
            <person name="Boedeker C."/>
            <person name="Pinto D."/>
            <person name="Vollmers J."/>
            <person name="Rivas-Marin E."/>
            <person name="Kohn T."/>
            <person name="Peeters S.H."/>
            <person name="Heuer A."/>
            <person name="Rast P."/>
            <person name="Oberbeckmann S."/>
            <person name="Bunk B."/>
            <person name="Jeske O."/>
            <person name="Meyerdierks A."/>
            <person name="Storesund J.E."/>
            <person name="Kallscheuer N."/>
            <person name="Luecker S."/>
            <person name="Lage O.M."/>
            <person name="Pohl T."/>
            <person name="Merkel B.J."/>
            <person name="Hornburger P."/>
            <person name="Mueller R.-W."/>
            <person name="Bruemmer F."/>
            <person name="Labrenz M."/>
            <person name="Spormann A.M."/>
            <person name="Op den Camp H."/>
            <person name="Overmann J."/>
            <person name="Amann R."/>
            <person name="Jetten M.S.M."/>
            <person name="Mascher T."/>
            <person name="Medema M.H."/>
            <person name="Devos D.P."/>
            <person name="Kaster A.-K."/>
            <person name="Ovreas L."/>
            <person name="Rohde M."/>
            <person name="Galperin M.Y."/>
            <person name="Jogler C."/>
        </authorList>
    </citation>
    <scope>NUCLEOTIDE SEQUENCE [LARGE SCALE GENOMIC DNA]</scope>
    <source>
        <strain evidence="1 2">Enr10</strain>
    </source>
</reference>
<name>A0A517Q9V0_9PLAN</name>